<keyword evidence="3" id="KW-1185">Reference proteome</keyword>
<reference evidence="4" key="1">
    <citation type="submission" date="2017-02" db="UniProtKB">
        <authorList>
            <consortium name="WormBaseParasite"/>
        </authorList>
    </citation>
    <scope>IDENTIFICATION</scope>
</reference>
<dbReference type="AlphaFoldDB" id="A0A0N4V9P7"/>
<evidence type="ECO:0000313" key="4">
    <source>
        <dbReference type="WBParaSite" id="EVEC_0000716701-mRNA-1"/>
    </source>
</evidence>
<accession>A0A0N4V9P7</accession>
<feature type="compositionally biased region" description="Basic and acidic residues" evidence="1">
    <location>
        <begin position="295"/>
        <end position="305"/>
    </location>
</feature>
<dbReference type="Proteomes" id="UP000274131">
    <property type="component" value="Unassembled WGS sequence"/>
</dbReference>
<reference evidence="2 3" key="2">
    <citation type="submission" date="2018-10" db="EMBL/GenBank/DDBJ databases">
        <authorList>
            <consortium name="Pathogen Informatics"/>
        </authorList>
    </citation>
    <scope>NUCLEOTIDE SEQUENCE [LARGE SCALE GENOMIC DNA]</scope>
</reference>
<evidence type="ECO:0000256" key="1">
    <source>
        <dbReference type="SAM" id="MobiDB-lite"/>
    </source>
</evidence>
<organism evidence="4">
    <name type="scientific">Enterobius vermicularis</name>
    <name type="common">Human pinworm</name>
    <dbReference type="NCBI Taxonomy" id="51028"/>
    <lineage>
        <taxon>Eukaryota</taxon>
        <taxon>Metazoa</taxon>
        <taxon>Ecdysozoa</taxon>
        <taxon>Nematoda</taxon>
        <taxon>Chromadorea</taxon>
        <taxon>Rhabditida</taxon>
        <taxon>Spirurina</taxon>
        <taxon>Oxyuridomorpha</taxon>
        <taxon>Oxyuroidea</taxon>
        <taxon>Oxyuridae</taxon>
        <taxon>Enterobius</taxon>
    </lineage>
</organism>
<proteinExistence type="predicted"/>
<dbReference type="OrthoDB" id="5877487at2759"/>
<feature type="compositionally biased region" description="Basic residues" evidence="1">
    <location>
        <begin position="246"/>
        <end position="255"/>
    </location>
</feature>
<sequence>MILPSVRAAFSFANQLEYKCDEYCPKFVMFSDESSDNDVPEGISWDSWKETNSRRYCSRTAKVYAIPTDAAAMPYQKAACYGYYPSYEVDSMQLIECKTCGAILKEVGYGHHMRVRHARAKSPFSVDDCQTFLLSPPHVTSSCPYEVNAPTPSFIKRPGNYPTTVCKAPERTYSRVIPTQYSVEQRDDLKLALKVSRREPVQISEPRPLYLDHAVLETRSSTYLNSTDDQTRYIKSGSKRTINGRVKTKKKKKRRPESSSSDDFSLDHFRNKKRLEEKKTRGISSLPSTSASLDSPHDQEKHLADQEDSSFSYTTSPAVYFNNDRSADVDERSSESPELLLVDFLSSRKKAAKKSSSLDSVRTRLRSFASASLKQPLVNKEEENDAVGPEISLIPSCSTPLEQISEKPSLKEEDSPYNNASEELCSIGAAEEEEPPVLKPEVYITKTETPEVEQEPLVVEACGSNTFILSTKARKRLSSSGMDTSSESTPTLHPETKVVRKRECAPNLLPSGSQFFLNPPQKNFMFNSDYTELVTSSSFLGNNEGTKMRSNRSLSYDVLQDGVVSKVNYVPAFHLYRESVSNGFVMSNTNNNQNVGHVYCAEEDLDVPGNSNEFVCPSNVHHQDPISASTSFSTSNLTLSINPMSNNMTTRRKRREKENASILKKHLSECQSLTNGFLQKKPVMCKNIRLRQKPLTVDLPKGFYNGFIKILVLPLFTIFQVKIKEREESVGDVLVTAEASYFKLVAMFLALEEGTSFVHTG</sequence>
<evidence type="ECO:0000313" key="2">
    <source>
        <dbReference type="EMBL" id="VDD91937.1"/>
    </source>
</evidence>
<feature type="region of interest" description="Disordered" evidence="1">
    <location>
        <begin position="227"/>
        <end position="316"/>
    </location>
</feature>
<protein>
    <submittedName>
        <fullName evidence="4">C2H2-type domain-containing protein</fullName>
    </submittedName>
</protein>
<gene>
    <name evidence="2" type="ORF">EVEC_LOCUS6688</name>
</gene>
<feature type="compositionally biased region" description="Basic and acidic residues" evidence="1">
    <location>
        <begin position="265"/>
        <end position="280"/>
    </location>
</feature>
<dbReference type="EMBL" id="UXUI01008610">
    <property type="protein sequence ID" value="VDD91937.1"/>
    <property type="molecule type" value="Genomic_DNA"/>
</dbReference>
<feature type="compositionally biased region" description="Low complexity" evidence="1">
    <location>
        <begin position="284"/>
        <end position="294"/>
    </location>
</feature>
<dbReference type="WBParaSite" id="EVEC_0000716701-mRNA-1">
    <property type="protein sequence ID" value="EVEC_0000716701-mRNA-1"/>
    <property type="gene ID" value="EVEC_0000716701"/>
</dbReference>
<evidence type="ECO:0000313" key="3">
    <source>
        <dbReference type="Proteomes" id="UP000274131"/>
    </source>
</evidence>
<name>A0A0N4V9P7_ENTVE</name>